<keyword evidence="1" id="KW-0812">Transmembrane</keyword>
<comment type="caution">
    <text evidence="2">The sequence shown here is derived from an EMBL/GenBank/DDBJ whole genome shotgun (WGS) entry which is preliminary data.</text>
</comment>
<accession>A0A2N4UEG5</accession>
<evidence type="ECO:0000313" key="3">
    <source>
        <dbReference type="Proteomes" id="UP000234328"/>
    </source>
</evidence>
<feature type="transmembrane region" description="Helical" evidence="1">
    <location>
        <begin position="27"/>
        <end position="53"/>
    </location>
</feature>
<evidence type="ECO:0000313" key="2">
    <source>
        <dbReference type="EMBL" id="PLC53397.1"/>
    </source>
</evidence>
<gene>
    <name evidence="2" type="ORF">CR155_14115</name>
</gene>
<reference evidence="2 3" key="1">
    <citation type="submission" date="2017-10" db="EMBL/GenBank/DDBJ databases">
        <title>Two draft genome sequences of Pusillimonas sp. strains isolated from a nitrate- and radionuclide-contaminated groundwater in Russia.</title>
        <authorList>
            <person name="Grouzdev D.S."/>
            <person name="Tourova T.P."/>
            <person name="Goeva M.A."/>
            <person name="Babich T.L."/>
            <person name="Sokolova D.S."/>
            <person name="Abdullin R."/>
            <person name="Poltaraus A.B."/>
            <person name="Toshchakov S.V."/>
            <person name="Nazina T.N."/>
        </authorList>
    </citation>
    <scope>NUCLEOTIDE SEQUENCE [LARGE SCALE GENOMIC DNA]</scope>
    <source>
        <strain evidence="2 3">JR1/69-2-13</strain>
    </source>
</reference>
<name>A0A2N4UEG5_9BURK</name>
<keyword evidence="3" id="KW-1185">Reference proteome</keyword>
<protein>
    <recommendedName>
        <fullName evidence="4">Tricarboxylate transport membrane protein TctA</fullName>
    </recommendedName>
</protein>
<proteinExistence type="predicted"/>
<sequence>MPLILAMVLGDKMEDAFRQSMLLSQGLFSIFFSNGLVSTLMVLAFGLGGWGLLPKFRRGRRRFVPVKP</sequence>
<keyword evidence="1" id="KW-1133">Transmembrane helix</keyword>
<dbReference type="AlphaFoldDB" id="A0A2N4UEG5"/>
<evidence type="ECO:0000256" key="1">
    <source>
        <dbReference type="SAM" id="Phobius"/>
    </source>
</evidence>
<dbReference type="Proteomes" id="UP000234328">
    <property type="component" value="Unassembled WGS sequence"/>
</dbReference>
<evidence type="ECO:0008006" key="4">
    <source>
        <dbReference type="Google" id="ProtNLM"/>
    </source>
</evidence>
<organism evidence="2 3">
    <name type="scientific">Pollutimonas nitritireducens</name>
    <dbReference type="NCBI Taxonomy" id="2045209"/>
    <lineage>
        <taxon>Bacteria</taxon>
        <taxon>Pseudomonadati</taxon>
        <taxon>Pseudomonadota</taxon>
        <taxon>Betaproteobacteria</taxon>
        <taxon>Burkholderiales</taxon>
        <taxon>Alcaligenaceae</taxon>
        <taxon>Pollutimonas</taxon>
    </lineage>
</organism>
<keyword evidence="1" id="KW-0472">Membrane</keyword>
<dbReference type="OrthoDB" id="9781349at2"/>
<dbReference type="EMBL" id="PDNV01000008">
    <property type="protein sequence ID" value="PLC53397.1"/>
    <property type="molecule type" value="Genomic_DNA"/>
</dbReference>